<dbReference type="GO" id="GO:0008361">
    <property type="term" value="P:regulation of cell size"/>
    <property type="evidence" value="ECO:0007669"/>
    <property type="project" value="UniProtKB-ARBA"/>
</dbReference>
<dbReference type="GO" id="GO:0009637">
    <property type="term" value="P:response to blue light"/>
    <property type="evidence" value="ECO:0007669"/>
    <property type="project" value="UniProtKB-ARBA"/>
</dbReference>
<evidence type="ECO:0008006" key="17">
    <source>
        <dbReference type="Google" id="ProtNLM"/>
    </source>
</evidence>
<dbReference type="GO" id="GO:0043481">
    <property type="term" value="P:anthocyanin accumulation in tissues in response to UV light"/>
    <property type="evidence" value="ECO:0007669"/>
    <property type="project" value="UniProtKB-ARBA"/>
</dbReference>
<evidence type="ECO:0000313" key="15">
    <source>
        <dbReference type="EMBL" id="KAK9153906.1"/>
    </source>
</evidence>
<gene>
    <name evidence="15" type="ORF">Sjap_001386</name>
</gene>
<dbReference type="InterPro" id="IPR003593">
    <property type="entry name" value="AAA+_ATPase"/>
</dbReference>
<feature type="transmembrane region" description="Helical" evidence="12">
    <location>
        <begin position="756"/>
        <end position="776"/>
    </location>
</feature>
<proteinExistence type="inferred from homology"/>
<reference evidence="15 16" key="1">
    <citation type="submission" date="2024-01" db="EMBL/GenBank/DDBJ databases">
        <title>Genome assemblies of Stephania.</title>
        <authorList>
            <person name="Yang L."/>
        </authorList>
    </citation>
    <scope>NUCLEOTIDE SEQUENCE [LARGE SCALE GENOMIC DNA]</scope>
    <source>
        <strain evidence="15">QJT</strain>
        <tissue evidence="15">Leaf</tissue>
    </source>
</reference>
<feature type="transmembrane region" description="Helical" evidence="12">
    <location>
        <begin position="54"/>
        <end position="81"/>
    </location>
</feature>
<organism evidence="15 16">
    <name type="scientific">Stephania japonica</name>
    <dbReference type="NCBI Taxonomy" id="461633"/>
    <lineage>
        <taxon>Eukaryota</taxon>
        <taxon>Viridiplantae</taxon>
        <taxon>Streptophyta</taxon>
        <taxon>Embryophyta</taxon>
        <taxon>Tracheophyta</taxon>
        <taxon>Spermatophyta</taxon>
        <taxon>Magnoliopsida</taxon>
        <taxon>Ranunculales</taxon>
        <taxon>Menispermaceae</taxon>
        <taxon>Menispermoideae</taxon>
        <taxon>Cissampelideae</taxon>
        <taxon>Stephania</taxon>
    </lineage>
</organism>
<dbReference type="Gene3D" id="3.40.50.300">
    <property type="entry name" value="P-loop containing nucleotide triphosphate hydrolases"/>
    <property type="match status" value="2"/>
</dbReference>
<dbReference type="GO" id="GO:0009958">
    <property type="term" value="P:positive gravitropism"/>
    <property type="evidence" value="ECO:0007669"/>
    <property type="project" value="UniProtKB-ARBA"/>
</dbReference>
<dbReference type="PANTHER" id="PTHR43394:SF11">
    <property type="entry name" value="ATP-BINDING CASSETTE TRANSPORTER"/>
    <property type="match status" value="1"/>
</dbReference>
<dbReference type="FunFam" id="1.20.1560.10:FF:000009">
    <property type="entry name" value="ABC transporter B family member 1"/>
    <property type="match status" value="1"/>
</dbReference>
<dbReference type="Proteomes" id="UP001417504">
    <property type="component" value="Unassembled WGS sequence"/>
</dbReference>
<name>A0AAP0KJW2_9MAGN</name>
<comment type="similarity">
    <text evidence="2">Belongs to the ABC transporter superfamily. ABCB family. Multidrug resistance exporter (TC 3.A.1.201) subfamily.</text>
</comment>
<feature type="transmembrane region" description="Helical" evidence="12">
    <location>
        <begin position="208"/>
        <end position="227"/>
    </location>
</feature>
<feature type="region of interest" description="Disordered" evidence="11">
    <location>
        <begin position="1285"/>
        <end position="1341"/>
    </location>
</feature>
<dbReference type="GO" id="GO:0010328">
    <property type="term" value="F:auxin influx transmembrane transporter activity"/>
    <property type="evidence" value="ECO:0007669"/>
    <property type="project" value="UniProtKB-ARBA"/>
</dbReference>
<feature type="transmembrane region" description="Helical" evidence="12">
    <location>
        <begin position="181"/>
        <end position="202"/>
    </location>
</feature>
<dbReference type="GO" id="GO:0005524">
    <property type="term" value="F:ATP binding"/>
    <property type="evidence" value="ECO:0007669"/>
    <property type="project" value="UniProtKB-KW"/>
</dbReference>
<dbReference type="GO" id="GO:0009640">
    <property type="term" value="P:photomorphogenesis"/>
    <property type="evidence" value="ECO:0007669"/>
    <property type="project" value="UniProtKB-ARBA"/>
</dbReference>
<evidence type="ECO:0000259" key="14">
    <source>
        <dbReference type="PROSITE" id="PS50929"/>
    </source>
</evidence>
<feature type="compositionally biased region" description="Low complexity" evidence="11">
    <location>
        <begin position="629"/>
        <end position="646"/>
    </location>
</feature>
<evidence type="ECO:0000256" key="3">
    <source>
        <dbReference type="ARBA" id="ARBA00022448"/>
    </source>
</evidence>
<dbReference type="GO" id="GO:0009733">
    <property type="term" value="P:response to auxin"/>
    <property type="evidence" value="ECO:0007669"/>
    <property type="project" value="UniProtKB-ARBA"/>
</dbReference>
<dbReference type="FunFam" id="1.20.1560.10:FF:000029">
    <property type="entry name" value="ABC transporter B family member 1"/>
    <property type="match status" value="1"/>
</dbReference>
<feature type="domain" description="ABC transmembrane type-1" evidence="14">
    <location>
        <begin position="712"/>
        <end position="999"/>
    </location>
</feature>
<comment type="caution">
    <text evidence="15">The sequence shown here is derived from an EMBL/GenBank/DDBJ whole genome shotgun (WGS) entry which is preliminary data.</text>
</comment>
<dbReference type="SMART" id="SM00382">
    <property type="entry name" value="AAA"/>
    <property type="match status" value="2"/>
</dbReference>
<feature type="transmembrane region" description="Helical" evidence="12">
    <location>
        <begin position="832"/>
        <end position="850"/>
    </location>
</feature>
<feature type="transmembrane region" description="Helical" evidence="12">
    <location>
        <begin position="856"/>
        <end position="873"/>
    </location>
</feature>
<evidence type="ECO:0000256" key="6">
    <source>
        <dbReference type="ARBA" id="ARBA00022741"/>
    </source>
</evidence>
<dbReference type="PROSITE" id="PS50893">
    <property type="entry name" value="ABC_TRANSPORTER_2"/>
    <property type="match status" value="2"/>
</dbReference>
<evidence type="ECO:0000256" key="11">
    <source>
        <dbReference type="SAM" id="MobiDB-lite"/>
    </source>
</evidence>
<evidence type="ECO:0000256" key="1">
    <source>
        <dbReference type="ARBA" id="ARBA00004651"/>
    </source>
</evidence>
<keyword evidence="9 12" id="KW-0472">Membrane</keyword>
<dbReference type="CDD" id="cd18577">
    <property type="entry name" value="ABC_6TM_Pgp_ABCB1_D1_like"/>
    <property type="match status" value="1"/>
</dbReference>
<evidence type="ECO:0000259" key="13">
    <source>
        <dbReference type="PROSITE" id="PS50893"/>
    </source>
</evidence>
<dbReference type="GO" id="GO:0015421">
    <property type="term" value="F:ABC-type oligopeptide transporter activity"/>
    <property type="evidence" value="ECO:0007669"/>
    <property type="project" value="TreeGrafter"/>
</dbReference>
<feature type="domain" description="ABC transmembrane type-1" evidence="14">
    <location>
        <begin position="57"/>
        <end position="345"/>
    </location>
</feature>
<dbReference type="InterPro" id="IPR027417">
    <property type="entry name" value="P-loop_NTPase"/>
</dbReference>
<feature type="region of interest" description="Disordered" evidence="11">
    <location>
        <begin position="1370"/>
        <end position="1390"/>
    </location>
</feature>
<evidence type="ECO:0000256" key="2">
    <source>
        <dbReference type="ARBA" id="ARBA00007577"/>
    </source>
</evidence>
<keyword evidence="6" id="KW-0547">Nucleotide-binding</keyword>
<dbReference type="Pfam" id="PF00664">
    <property type="entry name" value="ABC_membrane"/>
    <property type="match status" value="2"/>
</dbReference>
<keyword evidence="8 12" id="KW-1133">Transmembrane helix</keyword>
<evidence type="ECO:0000313" key="16">
    <source>
        <dbReference type="Proteomes" id="UP001417504"/>
    </source>
</evidence>
<dbReference type="GO" id="GO:0016887">
    <property type="term" value="F:ATP hydrolysis activity"/>
    <property type="evidence" value="ECO:0007669"/>
    <property type="project" value="InterPro"/>
</dbReference>
<dbReference type="Gene3D" id="1.20.1560.10">
    <property type="entry name" value="ABC transporter type 1, transmembrane domain"/>
    <property type="match status" value="1"/>
</dbReference>
<feature type="compositionally biased region" description="Basic and acidic residues" evidence="11">
    <location>
        <begin position="1318"/>
        <end position="1337"/>
    </location>
</feature>
<comment type="subcellular location">
    <subcellularLocation>
        <location evidence="1">Cell membrane</location>
        <topology evidence="1">Multi-pass membrane protein</topology>
    </subcellularLocation>
</comment>
<dbReference type="GO" id="GO:0009926">
    <property type="term" value="P:auxin polar transport"/>
    <property type="evidence" value="ECO:0007669"/>
    <property type="project" value="UniProtKB-ARBA"/>
</dbReference>
<dbReference type="InterPro" id="IPR011527">
    <property type="entry name" value="ABC1_TM_dom"/>
</dbReference>
<evidence type="ECO:0000256" key="9">
    <source>
        <dbReference type="ARBA" id="ARBA00023136"/>
    </source>
</evidence>
<dbReference type="CDD" id="cd18578">
    <property type="entry name" value="ABC_6TM_Pgp_ABCB1_D2_like"/>
    <property type="match status" value="1"/>
</dbReference>
<feature type="transmembrane region" description="Helical" evidence="12">
    <location>
        <begin position="101"/>
        <end position="125"/>
    </location>
</feature>
<keyword evidence="10" id="KW-0325">Glycoprotein</keyword>
<dbReference type="GO" id="GO:1900459">
    <property type="term" value="P:positive regulation of brassinosteroid mediated signaling pathway"/>
    <property type="evidence" value="ECO:0007669"/>
    <property type="project" value="UniProtKB-ARBA"/>
</dbReference>
<sequence length="1597" mass="174767">MPMINTETQCAEEIETNSAMEAQEEQRSDNKPDLGPQPVGFFELFRFSDGLDCVLMAIGTLGAVVHGCSLPVFLRCFANLVNSFGANTNNVDKMMQDVLKYAFYFLVVGASIWASSWAEISCWMWSGERQTARMRVAYLEAALNQDVQYFDTEVRTSDVVFAINSDAVMVQDAISEKARNFIHYMATFVSGFVVGFAAVWQLALVTLAVVPLIAVIGGIHTTTLAKLSSKNQDALSKAGSAAEETLTQIRTVMSFVGESRALNAYSSALKVAQRIGYKIGLAKGIGLGATYFTVFCCYALLLWYGGYLVRHHFTNGGLAIATMFAVMIGGIALGQSAPSMGAFVKARVAAAKIFQVIDHKPTMDQNAESGEVLETITGQLELKNVEFSYPSRPDARILNDFSLNVPAGKTIALVGSSGSGKSTVVSLIERFYDPTSGQVLLDGHDIKTLKLRWLRQQIGLVSQEPALFATTIKENLLFGRLDATQIEIEEAARVANAHAFIVKLPDGYNTQVGERGLQLSGGQKQRIAIARAMLKNPSILLLDEATSALDSESEKLVQEALDRFMIGRTTLVIAHRLSTIRKADLVAVLQQGSVSEIGTHDELFAKGESGVYAKLIRMQEMAHEAAINNARKSSARPSSARNSVSSPIITRNSSYGRSPYSRRLSDFSTSDFSLSLDGVHTNYRHEKLPFKVQASSFWRLAKMNSPEWTYALAGSIGSIICGSLSAFFAYVLSAVLSVYYSQDHAYMQREIGKYCYLLIGVSSAALIFNTVQNLFWDVVGENLTKRVREIMLAAVLKNEIAWFDQEENESARVAARLALDANNVRSAIGDRISVIMQNSALMLVACTAGFVLQWRLALVLLAVFPIVVAATVLQKMFLKGFSGDLEAAHAKSTQLAAEAVANVRTVAAFNSEAKIVGLFSSNLQTPLKRCFWKGQIAGSGYGVAQFLLYASYALGLWYASWLVKHGISDFSKTIRVFMVLMVSANGAADTLTLAPDFIKGGRAMRSVFDLIDRRTEIETDDPSGTPAPERLRGDVELKHVDFSYPSRPDMPVLRDLTLRARAGKTLALVGPSGCGKSSVIALIQRFYEPSSGRVVIDGKDIRKYNLKSLRQHIAMVPQEPCLFAATIYENIAYGRESSTEAEIIEAANLANVHKFISALPDGYRTYVGERGIQLSGGQRQRIAIARGFIKKAEIMLLDEATSALDAESEKCVQEALERTSSGRTTIVVAHRLSTIRNAQTIAVIDDGKVAEQGSHSHLMNHFPDGIYARMIQLQRFGTGQVSGMVTGTTSSSSKNGRELETPRRPACLTGDAGASRAWETRETARASRTWERRRGVRGDGVGGGCERETGFGGIHVVVGAEAHVRRDTQPHIAGEEGRNHNKSEESACEGKDLERTESMLWGHPRCYAKELSASNPQVVRWCTTAQQPCHITNPLVPHTADSIITLVSLKHMWMPAGTDASPIARIQRVWIRVVGVITGRGNEPKGFKNPKPGFPSSEPRWRRGVLYDWLVRLAFGAFCGVRDDVWMHSLRWLSVPSPGAFTVVEVAPTWCLYEDVIPASAGVPWVYANYLEGPGSTRWMVFTHGSCLADSPKYGLV</sequence>
<dbReference type="Pfam" id="PF00005">
    <property type="entry name" value="ABC_tran"/>
    <property type="match status" value="2"/>
</dbReference>
<evidence type="ECO:0000256" key="12">
    <source>
        <dbReference type="SAM" id="Phobius"/>
    </source>
</evidence>
<dbReference type="CDD" id="cd03249">
    <property type="entry name" value="ABC_MTABC3_MDL1_MDL2"/>
    <property type="match status" value="2"/>
</dbReference>
<dbReference type="GO" id="GO:0005743">
    <property type="term" value="C:mitochondrial inner membrane"/>
    <property type="evidence" value="ECO:0007669"/>
    <property type="project" value="TreeGrafter"/>
</dbReference>
<feature type="transmembrane region" description="Helical" evidence="12">
    <location>
        <begin position="708"/>
        <end position="736"/>
    </location>
</feature>
<dbReference type="SUPFAM" id="SSF52540">
    <property type="entry name" value="P-loop containing nucleoside triphosphate hydrolases"/>
    <property type="match status" value="2"/>
</dbReference>
<protein>
    <recommendedName>
        <fullName evidence="17">ABC transporter B family member 1</fullName>
    </recommendedName>
</protein>
<dbReference type="InterPro" id="IPR036640">
    <property type="entry name" value="ABC1_TM_sf"/>
</dbReference>
<dbReference type="GO" id="GO:0048443">
    <property type="term" value="P:stamen development"/>
    <property type="evidence" value="ECO:0007669"/>
    <property type="project" value="UniProtKB-ARBA"/>
</dbReference>
<dbReference type="InterPro" id="IPR017871">
    <property type="entry name" value="ABC_transporter-like_CS"/>
</dbReference>
<accession>A0AAP0KJW2</accession>
<evidence type="ECO:0000256" key="10">
    <source>
        <dbReference type="ARBA" id="ARBA00023180"/>
    </source>
</evidence>
<dbReference type="FunFam" id="3.40.50.300:FF:000066">
    <property type="entry name" value="ABC transporter B family member 1"/>
    <property type="match status" value="2"/>
</dbReference>
<keyword evidence="7" id="KW-0067">ATP-binding</keyword>
<keyword evidence="4 12" id="KW-0812">Transmembrane</keyword>
<dbReference type="PANTHER" id="PTHR43394">
    <property type="entry name" value="ATP-DEPENDENT PERMEASE MDL1, MITOCHONDRIAL"/>
    <property type="match status" value="1"/>
</dbReference>
<dbReference type="EMBL" id="JBBNAE010000001">
    <property type="protein sequence ID" value="KAK9153906.1"/>
    <property type="molecule type" value="Genomic_DNA"/>
</dbReference>
<keyword evidence="5" id="KW-0677">Repeat</keyword>
<evidence type="ECO:0000256" key="4">
    <source>
        <dbReference type="ARBA" id="ARBA00022692"/>
    </source>
</evidence>
<feature type="compositionally biased region" description="Polar residues" evidence="11">
    <location>
        <begin position="647"/>
        <end position="656"/>
    </location>
</feature>
<keyword evidence="16" id="KW-1185">Reference proteome</keyword>
<dbReference type="GO" id="GO:0090374">
    <property type="term" value="P:oligopeptide export from mitochondrion"/>
    <property type="evidence" value="ECO:0007669"/>
    <property type="project" value="TreeGrafter"/>
</dbReference>
<feature type="region of interest" description="Disordered" evidence="11">
    <location>
        <begin position="629"/>
        <end position="657"/>
    </location>
</feature>
<dbReference type="PROSITE" id="PS50929">
    <property type="entry name" value="ABC_TM1F"/>
    <property type="match status" value="2"/>
</dbReference>
<evidence type="ECO:0000256" key="7">
    <source>
        <dbReference type="ARBA" id="ARBA00022840"/>
    </source>
</evidence>
<feature type="transmembrane region" description="Helical" evidence="12">
    <location>
        <begin position="284"/>
        <end position="304"/>
    </location>
</feature>
<feature type="domain" description="ABC transporter" evidence="13">
    <location>
        <begin position="1035"/>
        <end position="1271"/>
    </location>
</feature>
<dbReference type="PROSITE" id="PS00211">
    <property type="entry name" value="ABC_TRANSPORTER_1"/>
    <property type="match status" value="2"/>
</dbReference>
<dbReference type="GO" id="GO:0009741">
    <property type="term" value="P:response to brassinosteroid"/>
    <property type="evidence" value="ECO:0007669"/>
    <property type="project" value="UniProtKB-ARBA"/>
</dbReference>
<feature type="transmembrane region" description="Helical" evidence="12">
    <location>
        <begin position="316"/>
        <end position="337"/>
    </location>
</feature>
<feature type="domain" description="ABC transporter" evidence="13">
    <location>
        <begin position="380"/>
        <end position="616"/>
    </location>
</feature>
<dbReference type="GO" id="GO:0010329">
    <property type="term" value="F:auxin efflux transmembrane transporter activity"/>
    <property type="evidence" value="ECO:0007669"/>
    <property type="project" value="UniProtKB-ARBA"/>
</dbReference>
<evidence type="ECO:0000256" key="5">
    <source>
        <dbReference type="ARBA" id="ARBA00022737"/>
    </source>
</evidence>
<feature type="transmembrane region" description="Helical" evidence="12">
    <location>
        <begin position="946"/>
        <end position="963"/>
    </location>
</feature>
<dbReference type="SUPFAM" id="SSF90123">
    <property type="entry name" value="ABC transporter transmembrane region"/>
    <property type="match status" value="2"/>
</dbReference>
<evidence type="ECO:0000256" key="8">
    <source>
        <dbReference type="ARBA" id="ARBA00022989"/>
    </source>
</evidence>
<keyword evidence="3" id="KW-0813">Transport</keyword>
<dbReference type="InterPro" id="IPR003439">
    <property type="entry name" value="ABC_transporter-like_ATP-bd"/>
</dbReference>
<dbReference type="GO" id="GO:0005886">
    <property type="term" value="C:plasma membrane"/>
    <property type="evidence" value="ECO:0007669"/>
    <property type="project" value="UniProtKB-SubCell"/>
</dbReference>
<dbReference type="InterPro" id="IPR039421">
    <property type="entry name" value="Type_1_exporter"/>
</dbReference>